<organism evidence="2 3">
    <name type="scientific">Photorhabdus aegyptia</name>
    <dbReference type="NCBI Taxonomy" id="2805098"/>
    <lineage>
        <taxon>Bacteria</taxon>
        <taxon>Pseudomonadati</taxon>
        <taxon>Pseudomonadota</taxon>
        <taxon>Gammaproteobacteria</taxon>
        <taxon>Enterobacterales</taxon>
        <taxon>Morganellaceae</taxon>
        <taxon>Photorhabdus</taxon>
    </lineage>
</organism>
<feature type="chain" id="PRO_5001503301" evidence="1">
    <location>
        <begin position="35"/>
        <end position="480"/>
    </location>
</feature>
<gene>
    <name evidence="2" type="ORF">BA1DRAFT_00803</name>
</gene>
<dbReference type="AlphaFoldDB" id="A0A022PLX0"/>
<dbReference type="InterPro" id="IPR010927">
    <property type="entry name" value="T4SS_TraH"/>
</dbReference>
<dbReference type="Proteomes" id="UP000023464">
    <property type="component" value="Unassembled WGS sequence"/>
</dbReference>
<feature type="signal peptide" evidence="1">
    <location>
        <begin position="1"/>
        <end position="34"/>
    </location>
</feature>
<proteinExistence type="predicted"/>
<dbReference type="EMBL" id="JFGV01000009">
    <property type="protein sequence ID" value="EYU16519.1"/>
    <property type="molecule type" value="Genomic_DNA"/>
</dbReference>
<comment type="caution">
    <text evidence="2">The sequence shown here is derived from an EMBL/GenBank/DDBJ whole genome shotgun (WGS) entry which is preliminary data.</text>
</comment>
<keyword evidence="3" id="KW-1185">Reference proteome</keyword>
<dbReference type="PATRIC" id="fig|1393736.3.peg.812"/>
<evidence type="ECO:0000256" key="1">
    <source>
        <dbReference type="SAM" id="SignalP"/>
    </source>
</evidence>
<dbReference type="Pfam" id="PF06122">
    <property type="entry name" value="TraH"/>
    <property type="match status" value="1"/>
</dbReference>
<protein>
    <submittedName>
        <fullName evidence="2">Conjugative relaxosome accessory transposon protein</fullName>
    </submittedName>
</protein>
<evidence type="ECO:0000313" key="2">
    <source>
        <dbReference type="EMBL" id="EYU16519.1"/>
    </source>
</evidence>
<reference evidence="2 3" key="1">
    <citation type="submission" date="2014-03" db="EMBL/GenBank/DDBJ databases">
        <title>Draft Genome of Photorhabdus luminescens BA1, an Egyptian Isolate.</title>
        <authorList>
            <person name="Ghazal S."/>
            <person name="Hurst S.G.IV."/>
            <person name="Morris K."/>
            <person name="Thomas K."/>
            <person name="Tisa L.S."/>
        </authorList>
    </citation>
    <scope>NUCLEOTIDE SEQUENCE [LARGE SCALE GENOMIC DNA]</scope>
    <source>
        <strain evidence="2 3">BA1</strain>
    </source>
</reference>
<evidence type="ECO:0000313" key="3">
    <source>
        <dbReference type="Proteomes" id="UP000023464"/>
    </source>
</evidence>
<name>A0A022PLX0_9GAMM</name>
<keyword evidence="1" id="KW-0732">Signal</keyword>
<sequence length="480" mass="51904">MKRLNHFTHKMRYKKHVLAASIALAGLFVPVANAESISNQLDNMFGSMSNVTNPGDYKSVTRDGYTGGGFVLRNKLRTLTPVSIDLPSASGGCGGIDLFGGSFSFINAEQFVQMLRNIAANAAGLAFQLALNAMDAVLDNAISKMQAILQQMNDLTVNSCQLAKGLLVDTAAAFGSSAKASVSSQLSSDGLVDQFKGMWGNFAGAKAPEKQKEESGKRKACDDYGNIMWCLLQNGNFSDQFYGTENEQKELVMSMTGTIIVSGKLGTDKDGSAKKSVVRIAPLATTSVLDSLINGDNSFEIWSCAGQTQTCENPKKQTRQIKGLAANITRFFIDDGYLNSAKTGASVSLNRLRQADYYNVAGATSKATQLARHDLGASYSYVREVSPVLAYSSAYSYLSDMLTAAATGARLMEQNDKSTSVYNKEIMELISKVRENLYISYMTMVSRYGGEGRIPEAFSNYMKTLPPVQYENESSVDGSL</sequence>
<accession>A0A022PLX0</accession>